<keyword evidence="3" id="KW-1185">Reference proteome</keyword>
<evidence type="ECO:0000313" key="2">
    <source>
        <dbReference type="EMBL" id="MDR6538651.1"/>
    </source>
</evidence>
<dbReference type="Proteomes" id="UP001184230">
    <property type="component" value="Unassembled WGS sequence"/>
</dbReference>
<keyword evidence="1" id="KW-1133">Transmembrane helix</keyword>
<feature type="transmembrane region" description="Helical" evidence="1">
    <location>
        <begin position="77"/>
        <end position="100"/>
    </location>
</feature>
<evidence type="ECO:0000313" key="3">
    <source>
        <dbReference type="Proteomes" id="UP001184230"/>
    </source>
</evidence>
<reference evidence="2 3" key="1">
    <citation type="submission" date="2023-07" db="EMBL/GenBank/DDBJ databases">
        <title>Sorghum-associated microbial communities from plants grown in Nebraska, USA.</title>
        <authorList>
            <person name="Schachtman D."/>
        </authorList>
    </citation>
    <scope>NUCLEOTIDE SEQUENCE [LARGE SCALE GENOMIC DNA]</scope>
    <source>
        <strain evidence="2 3">DS1781</strain>
    </source>
</reference>
<organism evidence="2 3">
    <name type="scientific">Variovorax soli</name>
    <dbReference type="NCBI Taxonomy" id="376815"/>
    <lineage>
        <taxon>Bacteria</taxon>
        <taxon>Pseudomonadati</taxon>
        <taxon>Pseudomonadota</taxon>
        <taxon>Betaproteobacteria</taxon>
        <taxon>Burkholderiales</taxon>
        <taxon>Comamonadaceae</taxon>
        <taxon>Variovorax</taxon>
    </lineage>
</organism>
<keyword evidence="1" id="KW-0812">Transmembrane</keyword>
<accession>A0ABU1NLA3</accession>
<keyword evidence="1" id="KW-0472">Membrane</keyword>
<name>A0ABU1NLA3_9BURK</name>
<proteinExistence type="predicted"/>
<dbReference type="RefSeq" id="WP_309905632.1">
    <property type="nucleotide sequence ID" value="NZ_JAVDRF010000011.1"/>
</dbReference>
<feature type="transmembrane region" description="Helical" evidence="1">
    <location>
        <begin position="51"/>
        <end position="70"/>
    </location>
</feature>
<evidence type="ECO:0000256" key="1">
    <source>
        <dbReference type="SAM" id="Phobius"/>
    </source>
</evidence>
<dbReference type="EMBL" id="JAVDRF010000011">
    <property type="protein sequence ID" value="MDR6538651.1"/>
    <property type="molecule type" value="Genomic_DNA"/>
</dbReference>
<gene>
    <name evidence="2" type="ORF">J2739_004444</name>
</gene>
<comment type="caution">
    <text evidence="2">The sequence shown here is derived from an EMBL/GenBank/DDBJ whole genome shotgun (WGS) entry which is preliminary data.</text>
</comment>
<sequence>MHALAFHTLLYRYFFFDWMFRDVTRGSLLERSAAWRHNQSQADWLLTYMHRWLWCAVLLYGVGALVEIGIGAPAMSALFYVPSVLSISLNAVIVAAWLGLKTLSAPF</sequence>
<protein>
    <submittedName>
        <fullName evidence="2">Uncharacterized protein</fullName>
    </submittedName>
</protein>